<dbReference type="OrthoDB" id="8455471at2"/>
<feature type="transmembrane region" description="Helical" evidence="6">
    <location>
        <begin position="33"/>
        <end position="52"/>
    </location>
</feature>
<comment type="subcellular location">
    <subcellularLocation>
        <location evidence="1">Cell membrane</location>
        <topology evidence="1">Multi-pass membrane protein</topology>
    </subcellularLocation>
</comment>
<gene>
    <name evidence="8" type="ORF">C8D95_105146</name>
</gene>
<evidence type="ECO:0000256" key="2">
    <source>
        <dbReference type="ARBA" id="ARBA00022475"/>
    </source>
</evidence>
<proteinExistence type="predicted"/>
<dbReference type="GO" id="GO:0005886">
    <property type="term" value="C:plasma membrane"/>
    <property type="evidence" value="ECO:0007669"/>
    <property type="project" value="UniProtKB-SubCell"/>
</dbReference>
<keyword evidence="5 6" id="KW-0472">Membrane</keyword>
<keyword evidence="9" id="KW-1185">Reference proteome</keyword>
<evidence type="ECO:0000313" key="8">
    <source>
        <dbReference type="EMBL" id="PWK56081.1"/>
    </source>
</evidence>
<dbReference type="InterPro" id="IPR027379">
    <property type="entry name" value="CLS_N"/>
</dbReference>
<name>A0A316G559_9RHOB</name>
<dbReference type="Proteomes" id="UP000245390">
    <property type="component" value="Unassembled WGS sequence"/>
</dbReference>
<evidence type="ECO:0000313" key="9">
    <source>
        <dbReference type="Proteomes" id="UP000245390"/>
    </source>
</evidence>
<evidence type="ECO:0000256" key="4">
    <source>
        <dbReference type="ARBA" id="ARBA00022989"/>
    </source>
</evidence>
<evidence type="ECO:0000256" key="5">
    <source>
        <dbReference type="ARBA" id="ARBA00023136"/>
    </source>
</evidence>
<protein>
    <submittedName>
        <fullName evidence="8">Phospholipase D-like protein</fullName>
    </submittedName>
</protein>
<evidence type="ECO:0000256" key="6">
    <source>
        <dbReference type="SAM" id="Phobius"/>
    </source>
</evidence>
<keyword evidence="4 6" id="KW-1133">Transmembrane helix</keyword>
<dbReference type="EMBL" id="QGGV01000005">
    <property type="protein sequence ID" value="PWK56081.1"/>
    <property type="molecule type" value="Genomic_DNA"/>
</dbReference>
<accession>A0A316G559</accession>
<evidence type="ECO:0000256" key="3">
    <source>
        <dbReference type="ARBA" id="ARBA00022692"/>
    </source>
</evidence>
<dbReference type="AlphaFoldDB" id="A0A316G559"/>
<dbReference type="Pfam" id="PF13396">
    <property type="entry name" value="PLDc_N"/>
    <property type="match status" value="1"/>
</dbReference>
<organism evidence="8 9">
    <name type="scientific">Silicimonas algicola</name>
    <dbReference type="NCBI Taxonomy" id="1826607"/>
    <lineage>
        <taxon>Bacteria</taxon>
        <taxon>Pseudomonadati</taxon>
        <taxon>Pseudomonadota</taxon>
        <taxon>Alphaproteobacteria</taxon>
        <taxon>Rhodobacterales</taxon>
        <taxon>Paracoccaceae</taxon>
    </lineage>
</organism>
<evidence type="ECO:0000256" key="1">
    <source>
        <dbReference type="ARBA" id="ARBA00004651"/>
    </source>
</evidence>
<evidence type="ECO:0000259" key="7">
    <source>
        <dbReference type="Pfam" id="PF13396"/>
    </source>
</evidence>
<keyword evidence="2" id="KW-1003">Cell membrane</keyword>
<comment type="caution">
    <text evidence="8">The sequence shown here is derived from an EMBL/GenBank/DDBJ whole genome shotgun (WGS) entry which is preliminary data.</text>
</comment>
<keyword evidence="3 6" id="KW-0812">Transmembrane</keyword>
<reference evidence="8 9" key="1">
    <citation type="submission" date="2018-05" db="EMBL/GenBank/DDBJ databases">
        <title>Genomic Encyclopedia of Type Strains, Phase IV (KMG-IV): sequencing the most valuable type-strain genomes for metagenomic binning, comparative biology and taxonomic classification.</title>
        <authorList>
            <person name="Goeker M."/>
        </authorList>
    </citation>
    <scope>NUCLEOTIDE SEQUENCE [LARGE SCALE GENOMIC DNA]</scope>
    <source>
        <strain evidence="8 9">DSM 103371</strain>
    </source>
</reference>
<dbReference type="KEGG" id="salo:EF888_17880"/>
<dbReference type="RefSeq" id="WP_109759512.1">
    <property type="nucleotide sequence ID" value="NZ_CP034588.1"/>
</dbReference>
<feature type="domain" description="Cardiolipin synthase N-terminal" evidence="7">
    <location>
        <begin position="12"/>
        <end position="54"/>
    </location>
</feature>
<sequence>MEYGLLGIIVLIADIYAIYKVLTSGASVLAKILWTALILILPVVGFIIWLIAGPRGSSATV</sequence>